<dbReference type="GO" id="GO:0030322">
    <property type="term" value="P:stabilization of membrane potential"/>
    <property type="evidence" value="ECO:0007669"/>
    <property type="project" value="TreeGrafter"/>
</dbReference>
<dbReference type="GO" id="GO:0015271">
    <property type="term" value="F:outward rectifier potassium channel activity"/>
    <property type="evidence" value="ECO:0007669"/>
    <property type="project" value="TreeGrafter"/>
</dbReference>
<dbReference type="FunFam" id="1.10.287.70:FF:000170">
    <property type="entry name" value="Outward-rectifier potassium channel TOK1"/>
    <property type="match status" value="1"/>
</dbReference>
<dbReference type="FunFam" id="1.10.287.70:FF:000182">
    <property type="entry name" value="Outward-rectifier potassium channel TOK1"/>
    <property type="match status" value="1"/>
</dbReference>
<feature type="compositionally biased region" description="Acidic residues" evidence="9">
    <location>
        <begin position="514"/>
        <end position="525"/>
    </location>
</feature>
<keyword evidence="7 8" id="KW-0407">Ion channel</keyword>
<feature type="transmembrane region" description="Helical" evidence="10">
    <location>
        <begin position="44"/>
        <end position="74"/>
    </location>
</feature>
<keyword evidence="3 8" id="KW-0812">Transmembrane</keyword>
<dbReference type="PANTHER" id="PTHR11003:SF301">
    <property type="entry name" value="POTASSIUM CHANNEL PROTEIN"/>
    <property type="match status" value="1"/>
</dbReference>
<feature type="transmembrane region" description="Helical" evidence="10">
    <location>
        <begin position="428"/>
        <end position="448"/>
    </location>
</feature>
<reference evidence="12" key="1">
    <citation type="journal article" date="2023" name="Mol. Phylogenet. Evol.">
        <title>Genome-scale phylogeny and comparative genomics of the fungal order Sordariales.</title>
        <authorList>
            <person name="Hensen N."/>
            <person name="Bonometti L."/>
            <person name="Westerberg I."/>
            <person name="Brannstrom I.O."/>
            <person name="Guillou S."/>
            <person name="Cros-Aarteil S."/>
            <person name="Calhoun S."/>
            <person name="Haridas S."/>
            <person name="Kuo A."/>
            <person name="Mondo S."/>
            <person name="Pangilinan J."/>
            <person name="Riley R."/>
            <person name="LaButti K."/>
            <person name="Andreopoulos B."/>
            <person name="Lipzen A."/>
            <person name="Chen C."/>
            <person name="Yan M."/>
            <person name="Daum C."/>
            <person name="Ng V."/>
            <person name="Clum A."/>
            <person name="Steindorff A."/>
            <person name="Ohm R.A."/>
            <person name="Martin F."/>
            <person name="Silar P."/>
            <person name="Natvig D.O."/>
            <person name="Lalanne C."/>
            <person name="Gautier V."/>
            <person name="Ament-Velasquez S.L."/>
            <person name="Kruys A."/>
            <person name="Hutchinson M.I."/>
            <person name="Powell A.J."/>
            <person name="Barry K."/>
            <person name="Miller A.N."/>
            <person name="Grigoriev I.V."/>
            <person name="Debuchy R."/>
            <person name="Gladieux P."/>
            <person name="Hiltunen Thoren M."/>
            <person name="Johannesson H."/>
        </authorList>
    </citation>
    <scope>NUCLEOTIDE SEQUENCE</scope>
    <source>
        <strain evidence="12">PSN293</strain>
    </source>
</reference>
<evidence type="ECO:0000313" key="12">
    <source>
        <dbReference type="EMBL" id="KAK4220011.1"/>
    </source>
</evidence>
<feature type="transmembrane region" description="Helical" evidence="10">
    <location>
        <begin position="94"/>
        <end position="118"/>
    </location>
</feature>
<organism evidence="12 13">
    <name type="scientific">Rhypophila decipiens</name>
    <dbReference type="NCBI Taxonomy" id="261697"/>
    <lineage>
        <taxon>Eukaryota</taxon>
        <taxon>Fungi</taxon>
        <taxon>Dikarya</taxon>
        <taxon>Ascomycota</taxon>
        <taxon>Pezizomycotina</taxon>
        <taxon>Sordariomycetes</taxon>
        <taxon>Sordariomycetidae</taxon>
        <taxon>Sordariales</taxon>
        <taxon>Naviculisporaceae</taxon>
        <taxon>Rhypophila</taxon>
    </lineage>
</organism>
<feature type="compositionally biased region" description="Basic residues" evidence="9">
    <location>
        <begin position="778"/>
        <end position="791"/>
    </location>
</feature>
<feature type="region of interest" description="Disordered" evidence="9">
    <location>
        <begin position="704"/>
        <end position="749"/>
    </location>
</feature>
<reference evidence="12" key="2">
    <citation type="submission" date="2023-05" db="EMBL/GenBank/DDBJ databases">
        <authorList>
            <consortium name="Lawrence Berkeley National Laboratory"/>
            <person name="Steindorff A."/>
            <person name="Hensen N."/>
            <person name="Bonometti L."/>
            <person name="Westerberg I."/>
            <person name="Brannstrom I.O."/>
            <person name="Guillou S."/>
            <person name="Cros-Aarteil S."/>
            <person name="Calhoun S."/>
            <person name="Haridas S."/>
            <person name="Kuo A."/>
            <person name="Mondo S."/>
            <person name="Pangilinan J."/>
            <person name="Riley R."/>
            <person name="Labutti K."/>
            <person name="Andreopoulos B."/>
            <person name="Lipzen A."/>
            <person name="Chen C."/>
            <person name="Yanf M."/>
            <person name="Daum C."/>
            <person name="Ng V."/>
            <person name="Clum A."/>
            <person name="Ohm R."/>
            <person name="Martin F."/>
            <person name="Silar P."/>
            <person name="Natvig D."/>
            <person name="Lalanne C."/>
            <person name="Gautier V."/>
            <person name="Ament-Velasquez S.L."/>
            <person name="Kruys A."/>
            <person name="Hutchinson M.I."/>
            <person name="Powell A.J."/>
            <person name="Barry K."/>
            <person name="Miller A.N."/>
            <person name="Grigoriev I.V."/>
            <person name="Debuchy R."/>
            <person name="Gladieux P."/>
            <person name="Thoren M.H."/>
            <person name="Johannesson H."/>
        </authorList>
    </citation>
    <scope>NUCLEOTIDE SEQUENCE</scope>
    <source>
        <strain evidence="12">PSN293</strain>
    </source>
</reference>
<feature type="transmembrane region" description="Helical" evidence="10">
    <location>
        <begin position="366"/>
        <end position="384"/>
    </location>
</feature>
<dbReference type="Gene3D" id="1.10.287.70">
    <property type="match status" value="2"/>
</dbReference>
<protein>
    <submittedName>
        <fullName evidence="12">Outward-rectifier potassium channel TOK1</fullName>
    </submittedName>
</protein>
<feature type="transmembrane region" description="Helical" evidence="10">
    <location>
        <begin position="167"/>
        <end position="189"/>
    </location>
</feature>
<dbReference type="PRINTS" id="PR01333">
    <property type="entry name" value="2POREKCHANEL"/>
</dbReference>
<feature type="region of interest" description="Disordered" evidence="9">
    <location>
        <begin position="770"/>
        <end position="791"/>
    </location>
</feature>
<feature type="compositionally biased region" description="Basic residues" evidence="9">
    <location>
        <begin position="607"/>
        <end position="619"/>
    </location>
</feature>
<sequence>MNDASGDKLDDHVKAEEDGAAGTQLPKEEEQEQDRQDHLDPSRWWFASAAFPMIAGTLGPVASAFSICALVRPWRQTYGPGTGITNAPFIPDPGWLTIINAVQLVIALLANFALLLNMTRRLRFSVAQPVTIVGWYVSSVTLVALTATAAGPLVIEPQDRFVWSQAFYYGIYSAVLYFAVASLMLVTFLGAQAGRYEKDFMLTPSQRTLMLQTISFLIYILLGSLVFSHIEDWNYLDAMYWAAVTLFTVGFGDIYPETILGRALLFPYALVGIISLGLVIGSIRSLILQRGKHRLDARMMERKRRKMLRRMTRKGEDDILVPIRDESKAPSLRSADATGLTEFERREQEFKLMRTIQHAAARRRRWYALAVSGGTWLVLWLLGAKIFQEAENKYQGWTYFDGVYFAFVSLTTIGYGDITPVSNAGRSFWVFWAFLALPTTTVLISNAGDTVVKFIRDTTDQIATITILPGERGFKKDFRMILRKLSCGTLFDEDIEETPPGFFGDLPTNRAETGDTDDEDDEVDGGMETSLRQNKLELDAEAAGTAAGRVHKANEERDEGTHNKRVDANAKMENHEKPPDGHIRFDDESPSRPRTANSSSTKSLQNHPHHLFHNKKSPKLPKMSRAVSFPRQVLPEIPANKADYHVTLIEEIGRVMQHLKSHPPRKYTFQEWAWYLRLIGEDEGNADRHRKVEQPHLHLPNFRQRKKAKEVEKDIGGHVQEGEESGEPGEAGDEGKRKPWSWVGTHSPLMGSQEEAEWILEKLTERLKEELSEDANYRKRGQRRRSTVGDW</sequence>
<dbReference type="InterPro" id="IPR003280">
    <property type="entry name" value="2pore_dom_K_chnl"/>
</dbReference>
<dbReference type="EMBL" id="MU858046">
    <property type="protein sequence ID" value="KAK4220011.1"/>
    <property type="molecule type" value="Genomic_DNA"/>
</dbReference>
<evidence type="ECO:0000256" key="4">
    <source>
        <dbReference type="ARBA" id="ARBA00022989"/>
    </source>
</evidence>
<feature type="compositionally biased region" description="Basic and acidic residues" evidence="9">
    <location>
        <begin position="1"/>
        <end position="17"/>
    </location>
</feature>
<feature type="domain" description="Potassium channel" evidence="11">
    <location>
        <begin position="216"/>
        <end position="287"/>
    </location>
</feature>
<dbReference type="AlphaFoldDB" id="A0AAN7BBR9"/>
<dbReference type="InterPro" id="IPR013099">
    <property type="entry name" value="K_chnl_dom"/>
</dbReference>
<comment type="subcellular location">
    <subcellularLocation>
        <location evidence="1">Membrane</location>
        <topology evidence="1">Multi-pass membrane protein</topology>
    </subcellularLocation>
</comment>
<keyword evidence="2 8" id="KW-0813">Transport</keyword>
<evidence type="ECO:0000256" key="3">
    <source>
        <dbReference type="ARBA" id="ARBA00022692"/>
    </source>
</evidence>
<feature type="region of interest" description="Disordered" evidence="9">
    <location>
        <begin position="1"/>
        <end position="38"/>
    </location>
</feature>
<feature type="transmembrane region" description="Helical" evidence="10">
    <location>
        <begin position="396"/>
        <end position="416"/>
    </location>
</feature>
<keyword evidence="5 8" id="KW-0406">Ion transport</keyword>
<keyword evidence="6 10" id="KW-0472">Membrane</keyword>
<comment type="similarity">
    <text evidence="8">Belongs to the two pore domain potassium channel (TC 1.A.1.8) family.</text>
</comment>
<dbReference type="PANTHER" id="PTHR11003">
    <property type="entry name" value="POTASSIUM CHANNEL, SUBFAMILY K"/>
    <property type="match status" value="1"/>
</dbReference>
<evidence type="ECO:0000256" key="2">
    <source>
        <dbReference type="ARBA" id="ARBA00022448"/>
    </source>
</evidence>
<feature type="compositionally biased region" description="Polar residues" evidence="9">
    <location>
        <begin position="592"/>
        <end position="606"/>
    </location>
</feature>
<accession>A0AAN7BBR9</accession>
<dbReference type="Proteomes" id="UP001301769">
    <property type="component" value="Unassembled WGS sequence"/>
</dbReference>
<dbReference type="Pfam" id="PF07885">
    <property type="entry name" value="Ion_trans_2"/>
    <property type="match status" value="2"/>
</dbReference>
<dbReference type="SUPFAM" id="SSF81324">
    <property type="entry name" value="Voltage-gated potassium channels"/>
    <property type="match status" value="2"/>
</dbReference>
<keyword evidence="4 10" id="KW-1133">Transmembrane helix</keyword>
<evidence type="ECO:0000256" key="1">
    <source>
        <dbReference type="ARBA" id="ARBA00004141"/>
    </source>
</evidence>
<evidence type="ECO:0000256" key="10">
    <source>
        <dbReference type="SAM" id="Phobius"/>
    </source>
</evidence>
<evidence type="ECO:0000256" key="6">
    <source>
        <dbReference type="ARBA" id="ARBA00023136"/>
    </source>
</evidence>
<gene>
    <name evidence="12" type="ORF">QBC37DRAFT_409059</name>
</gene>
<dbReference type="GO" id="GO:0022841">
    <property type="term" value="F:potassium ion leak channel activity"/>
    <property type="evidence" value="ECO:0007669"/>
    <property type="project" value="TreeGrafter"/>
</dbReference>
<comment type="caution">
    <text evidence="12">The sequence shown here is derived from an EMBL/GenBank/DDBJ whole genome shotgun (WGS) entry which is preliminary data.</text>
</comment>
<evidence type="ECO:0000256" key="9">
    <source>
        <dbReference type="SAM" id="MobiDB-lite"/>
    </source>
</evidence>
<feature type="region of interest" description="Disordered" evidence="9">
    <location>
        <begin position="498"/>
        <end position="526"/>
    </location>
</feature>
<feature type="region of interest" description="Disordered" evidence="9">
    <location>
        <begin position="543"/>
        <end position="621"/>
    </location>
</feature>
<evidence type="ECO:0000256" key="5">
    <source>
        <dbReference type="ARBA" id="ARBA00023065"/>
    </source>
</evidence>
<evidence type="ECO:0000313" key="13">
    <source>
        <dbReference type="Proteomes" id="UP001301769"/>
    </source>
</evidence>
<evidence type="ECO:0000256" key="7">
    <source>
        <dbReference type="ARBA" id="ARBA00023303"/>
    </source>
</evidence>
<feature type="transmembrane region" description="Helical" evidence="10">
    <location>
        <begin position="265"/>
        <end position="288"/>
    </location>
</feature>
<evidence type="ECO:0000259" key="11">
    <source>
        <dbReference type="Pfam" id="PF07885"/>
    </source>
</evidence>
<feature type="compositionally biased region" description="Acidic residues" evidence="9">
    <location>
        <begin position="722"/>
        <end position="732"/>
    </location>
</feature>
<feature type="transmembrane region" description="Helical" evidence="10">
    <location>
        <begin position="130"/>
        <end position="155"/>
    </location>
</feature>
<evidence type="ECO:0000256" key="8">
    <source>
        <dbReference type="RuleBase" id="RU003857"/>
    </source>
</evidence>
<proteinExistence type="inferred from homology"/>
<dbReference type="GO" id="GO:0005886">
    <property type="term" value="C:plasma membrane"/>
    <property type="evidence" value="ECO:0007669"/>
    <property type="project" value="TreeGrafter"/>
</dbReference>
<feature type="compositionally biased region" description="Basic and acidic residues" evidence="9">
    <location>
        <begin position="552"/>
        <end position="591"/>
    </location>
</feature>
<feature type="transmembrane region" description="Helical" evidence="10">
    <location>
        <begin position="209"/>
        <end position="230"/>
    </location>
</feature>
<name>A0AAN7BBR9_9PEZI</name>
<feature type="domain" description="Potassium channel" evidence="11">
    <location>
        <begin position="376"/>
        <end position="452"/>
    </location>
</feature>
<keyword evidence="13" id="KW-1185">Reference proteome</keyword>